<gene>
    <name evidence="1" type="ORF">RFI_10731</name>
</gene>
<evidence type="ECO:0000313" key="1">
    <source>
        <dbReference type="EMBL" id="ETO26406.1"/>
    </source>
</evidence>
<proteinExistence type="predicted"/>
<dbReference type="Proteomes" id="UP000023152">
    <property type="component" value="Unassembled WGS sequence"/>
</dbReference>
<dbReference type="Pfam" id="PF03747">
    <property type="entry name" value="ADP_ribosyl_GH"/>
    <property type="match status" value="1"/>
</dbReference>
<evidence type="ECO:0008006" key="3">
    <source>
        <dbReference type="Google" id="ProtNLM"/>
    </source>
</evidence>
<name>X6NKC4_RETFI</name>
<dbReference type="OrthoDB" id="10026658at2759"/>
<dbReference type="InterPro" id="IPR005502">
    <property type="entry name" value="Ribosyl_crysJ1"/>
</dbReference>
<dbReference type="EMBL" id="ASPP01007886">
    <property type="protein sequence ID" value="ETO26406.1"/>
    <property type="molecule type" value="Genomic_DNA"/>
</dbReference>
<comment type="caution">
    <text evidence="1">The sequence shown here is derived from an EMBL/GenBank/DDBJ whole genome shotgun (WGS) entry which is preliminary data.</text>
</comment>
<dbReference type="Gene3D" id="1.10.4080.10">
    <property type="entry name" value="ADP-ribosylation/Crystallin J1"/>
    <property type="match status" value="1"/>
</dbReference>
<reference evidence="1 2" key="1">
    <citation type="journal article" date="2013" name="Curr. Biol.">
        <title>The Genome of the Foraminiferan Reticulomyxa filosa.</title>
        <authorList>
            <person name="Glockner G."/>
            <person name="Hulsmann N."/>
            <person name="Schleicher M."/>
            <person name="Noegel A.A."/>
            <person name="Eichinger L."/>
            <person name="Gallinger C."/>
            <person name="Pawlowski J."/>
            <person name="Sierra R."/>
            <person name="Euteneuer U."/>
            <person name="Pillet L."/>
            <person name="Moustafa A."/>
            <person name="Platzer M."/>
            <person name="Groth M."/>
            <person name="Szafranski K."/>
            <person name="Schliwa M."/>
        </authorList>
    </citation>
    <scope>NUCLEOTIDE SEQUENCE [LARGE SCALE GENOMIC DNA]</scope>
</reference>
<protein>
    <recommendedName>
        <fullName evidence="3">ADP-ribosylation/Crystallin J1</fullName>
    </recommendedName>
</protein>
<dbReference type="AlphaFoldDB" id="X6NKC4"/>
<dbReference type="SUPFAM" id="SSF101478">
    <property type="entry name" value="ADP-ribosylglycohydrolase"/>
    <property type="match status" value="1"/>
</dbReference>
<organism evidence="1 2">
    <name type="scientific">Reticulomyxa filosa</name>
    <dbReference type="NCBI Taxonomy" id="46433"/>
    <lineage>
        <taxon>Eukaryota</taxon>
        <taxon>Sar</taxon>
        <taxon>Rhizaria</taxon>
        <taxon>Retaria</taxon>
        <taxon>Foraminifera</taxon>
        <taxon>Monothalamids</taxon>
        <taxon>Reticulomyxidae</taxon>
        <taxon>Reticulomyxa</taxon>
    </lineage>
</organism>
<accession>X6NKC4</accession>
<dbReference type="InterPro" id="IPR036705">
    <property type="entry name" value="Ribosyl_crysJ1_sf"/>
</dbReference>
<sequence length="357" mass="40251">MSEISSTEEKQAVEVADMNNLIKDRVRGLLLGLSAGDRNGGPQRLALLLILYMLKHKEKCHESMETLWSDYYQKWYRNGGFDTGVTFIQIDTALQLNKATITSPYEAAKQIYEEQSKGKFPPEGIGNAHRNVVLSMTVNNPGLSLTAMAVQESVLTHYSPKCKQIAVCCNVLCRALIQGKTWMEALQIMYDSVDTKLLTKEIEAMKIREIIKPFLEPKNSLHKKNKVTPTCFKKTGWCVDAFRSALYFVDTYTTFDEALSHSIKFAGPSNYCPVLVGAIAGCKFGYDTVLKSKELKHYYNLTPILEDCLKHFVQGDALFDKEQNLKSITLLNVLDKSGQLVADLWLHTLQTKKQTKS</sequence>
<keyword evidence="2" id="KW-1185">Reference proteome</keyword>
<evidence type="ECO:0000313" key="2">
    <source>
        <dbReference type="Proteomes" id="UP000023152"/>
    </source>
</evidence>